<reference evidence="1" key="1">
    <citation type="submission" date="2024-03" db="EMBL/GenBank/DDBJ databases">
        <title>Diverse circular DNA viruses in blood, oral, and fecal samples of captive lemurs.</title>
        <authorList>
            <person name="Paietta E.N."/>
            <person name="Kraberger S."/>
            <person name="Lund M.C."/>
            <person name="Custer J.M."/>
            <person name="Vargas K.M."/>
            <person name="Ehmke E.E."/>
            <person name="Yoder A.D."/>
            <person name="Varsani A."/>
        </authorList>
    </citation>
    <scope>NUCLEOTIDE SEQUENCE</scope>
    <source>
        <strain evidence="1">Duke_21_1</strain>
    </source>
</reference>
<evidence type="ECO:0000313" key="1">
    <source>
        <dbReference type="EMBL" id="XCD03617.1"/>
    </source>
</evidence>
<name>A0AAU8AWX1_9CAUD</name>
<proteinExistence type="predicted"/>
<dbReference type="EMBL" id="PP511379">
    <property type="protein sequence ID" value="XCD03617.1"/>
    <property type="molecule type" value="Genomic_DNA"/>
</dbReference>
<sequence length="90" mass="10643">MDVRPVDEEEPERIDYWTATNPDGRQYTFRSKPVRRQWANGWGWEPSAGGSYIGEEGTKALIEMLRLPKPTWEDEPYKFTILKPKRDENK</sequence>
<evidence type="ECO:0008006" key="2">
    <source>
        <dbReference type="Google" id="ProtNLM"/>
    </source>
</evidence>
<accession>A0AAU8AWX1</accession>
<organism evidence="1">
    <name type="scientific">Dulem virus 40</name>
    <dbReference type="NCBI Taxonomy" id="3145758"/>
    <lineage>
        <taxon>Viruses</taxon>
        <taxon>Duplodnaviria</taxon>
        <taxon>Heunggongvirae</taxon>
        <taxon>Uroviricota</taxon>
        <taxon>Caudoviricetes</taxon>
    </lineage>
</organism>
<protein>
    <recommendedName>
        <fullName evidence="2">WW domain-containing protein</fullName>
    </recommendedName>
</protein>